<protein>
    <submittedName>
        <fullName evidence="1">Uncharacterized protein</fullName>
    </submittedName>
</protein>
<organism evidence="1 2">
    <name type="scientific">SAR324 cluster bacterium</name>
    <dbReference type="NCBI Taxonomy" id="2024889"/>
    <lineage>
        <taxon>Bacteria</taxon>
        <taxon>Deltaproteobacteria</taxon>
        <taxon>SAR324 cluster</taxon>
    </lineage>
</organism>
<gene>
    <name evidence="1" type="ORF">GYA55_08660</name>
</gene>
<sequence length="77" mass="8921">MVRPIYAHEMCDPDFSWLISTFRDNNPDYMTVESTCLPVVLINFANSEKIEIKEEFEKSEFEEINSPKALDNSDKAS</sequence>
<evidence type="ECO:0000313" key="2">
    <source>
        <dbReference type="Proteomes" id="UP000524246"/>
    </source>
</evidence>
<dbReference type="AlphaFoldDB" id="A0A7X9FRY6"/>
<dbReference type="EMBL" id="JAAZON010000386">
    <property type="protein sequence ID" value="NMC63227.1"/>
    <property type="molecule type" value="Genomic_DNA"/>
</dbReference>
<evidence type="ECO:0000313" key="1">
    <source>
        <dbReference type="EMBL" id="NMC63227.1"/>
    </source>
</evidence>
<comment type="caution">
    <text evidence="1">The sequence shown here is derived from an EMBL/GenBank/DDBJ whole genome shotgun (WGS) entry which is preliminary data.</text>
</comment>
<proteinExistence type="predicted"/>
<name>A0A7X9FRY6_9DELT</name>
<accession>A0A7X9FRY6</accession>
<dbReference type="Proteomes" id="UP000524246">
    <property type="component" value="Unassembled WGS sequence"/>
</dbReference>
<reference evidence="1 2" key="1">
    <citation type="journal article" date="2020" name="Biotechnol. Biofuels">
        <title>New insights from the biogas microbiome by comprehensive genome-resolved metagenomics of nearly 1600 species originating from multiple anaerobic digesters.</title>
        <authorList>
            <person name="Campanaro S."/>
            <person name="Treu L."/>
            <person name="Rodriguez-R L.M."/>
            <person name="Kovalovszki A."/>
            <person name="Ziels R.M."/>
            <person name="Maus I."/>
            <person name="Zhu X."/>
            <person name="Kougias P.G."/>
            <person name="Basile A."/>
            <person name="Luo G."/>
            <person name="Schluter A."/>
            <person name="Konstantinidis K.T."/>
            <person name="Angelidaki I."/>
        </authorList>
    </citation>
    <scope>NUCLEOTIDE SEQUENCE [LARGE SCALE GENOMIC DNA]</scope>
    <source>
        <strain evidence="1">AS27yjCOA_65</strain>
    </source>
</reference>